<keyword evidence="1" id="KW-0472">Membrane</keyword>
<dbReference type="AlphaFoldDB" id="A0A381J9I5"/>
<evidence type="ECO:0000313" key="2">
    <source>
        <dbReference type="EMBL" id="SUY47894.1"/>
    </source>
</evidence>
<dbReference type="RefSeq" id="WP_115641773.1">
    <property type="nucleotide sequence ID" value="NZ_UFWZ01000001.1"/>
</dbReference>
<name>A0A381J9I5_9CLOT</name>
<feature type="transmembrane region" description="Helical" evidence="1">
    <location>
        <begin position="188"/>
        <end position="206"/>
    </location>
</feature>
<gene>
    <name evidence="2" type="ORF">NCTC9836_02237</name>
</gene>
<feature type="transmembrane region" description="Helical" evidence="1">
    <location>
        <begin position="107"/>
        <end position="125"/>
    </location>
</feature>
<keyword evidence="1" id="KW-0812">Transmembrane</keyword>
<accession>A0A381J9I5</accession>
<sequence length="310" mass="37098">MIIKSNKRKDIQIYYITTTIFLINIILIVLLWLKSPYINLPIFHLFISNMTIIRILPLFVLPFSLLEIKVNPLDNNVMKAKLPLFCLMEILFILYTLIIFKLNKGDLFNETALNMCILFIPIALYQIKKHPECKEEDDRQVRWQKAMGTYVEKPSLTTTFFWRYKISFKDLNKNITRKELFKALVKTFINRIFLTLILLSFFITYYYENKSIYLITIILIPTLLNVIYHIIEIIFNLSTYLEGYCNDEFEESSGKSTNITYYYVITDYTRKREIKIHSKSPLYMNKGDYMRIYYTALSKEVIKYHNIQKN</sequence>
<feature type="transmembrane region" description="Helical" evidence="1">
    <location>
        <begin position="38"/>
        <end position="61"/>
    </location>
</feature>
<evidence type="ECO:0000256" key="1">
    <source>
        <dbReference type="SAM" id="Phobius"/>
    </source>
</evidence>
<feature type="transmembrane region" description="Helical" evidence="1">
    <location>
        <begin position="12"/>
        <end position="32"/>
    </location>
</feature>
<reference evidence="2 3" key="1">
    <citation type="submission" date="2018-06" db="EMBL/GenBank/DDBJ databases">
        <authorList>
            <consortium name="Pathogen Informatics"/>
            <person name="Doyle S."/>
        </authorList>
    </citation>
    <scope>NUCLEOTIDE SEQUENCE [LARGE SCALE GENOMIC DNA]</scope>
    <source>
        <strain evidence="2 3">NCTC9836</strain>
    </source>
</reference>
<evidence type="ECO:0000313" key="3">
    <source>
        <dbReference type="Proteomes" id="UP000254664"/>
    </source>
</evidence>
<dbReference type="OrthoDB" id="1900545at2"/>
<protein>
    <submittedName>
        <fullName evidence="2">Uncharacterized protein</fullName>
    </submittedName>
</protein>
<feature type="transmembrane region" description="Helical" evidence="1">
    <location>
        <begin position="212"/>
        <end position="231"/>
    </location>
</feature>
<keyword evidence="1" id="KW-1133">Transmembrane helix</keyword>
<organism evidence="2 3">
    <name type="scientific">Clostridium putrefaciens</name>
    <dbReference type="NCBI Taxonomy" id="99675"/>
    <lineage>
        <taxon>Bacteria</taxon>
        <taxon>Bacillati</taxon>
        <taxon>Bacillota</taxon>
        <taxon>Clostridia</taxon>
        <taxon>Eubacteriales</taxon>
        <taxon>Clostridiaceae</taxon>
        <taxon>Clostridium</taxon>
    </lineage>
</organism>
<dbReference type="Proteomes" id="UP000254664">
    <property type="component" value="Unassembled WGS sequence"/>
</dbReference>
<dbReference type="EMBL" id="UFWZ01000001">
    <property type="protein sequence ID" value="SUY47894.1"/>
    <property type="molecule type" value="Genomic_DNA"/>
</dbReference>
<keyword evidence="3" id="KW-1185">Reference proteome</keyword>
<proteinExistence type="predicted"/>
<feature type="transmembrane region" description="Helical" evidence="1">
    <location>
        <begin position="82"/>
        <end position="101"/>
    </location>
</feature>